<dbReference type="GO" id="GO:0006450">
    <property type="term" value="P:regulation of translational fidelity"/>
    <property type="evidence" value="ECO:0000318"/>
    <property type="project" value="GO_Central"/>
</dbReference>
<feature type="domain" description="YrdC-like" evidence="15">
    <location>
        <begin position="1"/>
        <end position="176"/>
    </location>
</feature>
<protein>
    <recommendedName>
        <fullName evidence="4">Threonylcarbamoyl-AMP synthase</fullName>
        <ecNumber evidence="3">2.7.7.87</ecNumber>
    </recommendedName>
    <alternativeName>
        <fullName evidence="11">L-threonylcarbamoyladenylate synthase</fullName>
    </alternativeName>
</protein>
<dbReference type="GO" id="GO:0005737">
    <property type="term" value="C:cytoplasm"/>
    <property type="evidence" value="ECO:0000318"/>
    <property type="project" value="GO_Central"/>
</dbReference>
<dbReference type="Gene3D" id="3.90.870.10">
    <property type="entry name" value="DHBP synthase"/>
    <property type="match status" value="1"/>
</dbReference>
<evidence type="ECO:0000256" key="10">
    <source>
        <dbReference type="ARBA" id="ARBA00022840"/>
    </source>
</evidence>
<dbReference type="SUPFAM" id="SSF55821">
    <property type="entry name" value="YrdC/RibB"/>
    <property type="match status" value="1"/>
</dbReference>
<dbReference type="Proteomes" id="UP000007241">
    <property type="component" value="Unassembled WGS sequence"/>
</dbReference>
<feature type="binding site" evidence="14">
    <location>
        <position position="172"/>
    </location>
    <ligand>
        <name>ATP</name>
        <dbReference type="ChEBI" id="CHEBI:30616"/>
    </ligand>
</feature>
<dbReference type="InterPro" id="IPR010923">
    <property type="entry name" value="T(6)A37_SUA5"/>
</dbReference>
<dbReference type="NCBIfam" id="TIGR00057">
    <property type="entry name" value="L-threonylcarbamoyladenylate synthase"/>
    <property type="match status" value="1"/>
</dbReference>
<dbReference type="Pfam" id="PF01300">
    <property type="entry name" value="Sua5_yciO_yrdC"/>
    <property type="match status" value="1"/>
</dbReference>
<dbReference type="GO" id="GO:0005524">
    <property type="term" value="F:ATP binding"/>
    <property type="evidence" value="ECO:0007669"/>
    <property type="project" value="UniProtKB-KW"/>
</dbReference>
<dbReference type="GO" id="GO:0002949">
    <property type="term" value="P:tRNA threonylcarbamoyladenosine modification"/>
    <property type="evidence" value="ECO:0007669"/>
    <property type="project" value="UniProtKB-ARBA"/>
</dbReference>
<dbReference type="FunFam" id="3.40.50.11030:FF:000005">
    <property type="entry name" value="Threonylcarbamoyl-AMP synthase"/>
    <property type="match status" value="1"/>
</dbReference>
<accession>F4NSM7</accession>
<sequence>VVAFPTETVYGLAANALDAAAVQGIFSAKQRPSDNPLIVHVSSIQMLESLLPPSLPHLPSIYVALINKFWPGPLTILLPKGPHIPNLVTASHDTVAVRMPSHPVALGLIAQCGFPLAAPSANTSGRPSPTLAEHVFADLHSRIPMIVDGGMCRSGLESTVVDALRNPPAILRPGGITFEQIRLIAGFENVTIYNTHFVDKGLEEAPTTPGMKYRHYTPNAEVVLIEIGANAIKLDETNCVDPECTRVGVLRAGSTIDKYDVCKEAVEIHLGATAEEIARNLFKGLRDLEQHYCACIIVEGIPDVGHGLAVMNRIRKASTHIIQP</sequence>
<evidence type="ECO:0000256" key="8">
    <source>
        <dbReference type="ARBA" id="ARBA00022695"/>
    </source>
</evidence>
<keyword evidence="9 14" id="KW-0547">Nucleotide-binding</keyword>
<dbReference type="AlphaFoldDB" id="F4NSM7"/>
<feature type="binding site" evidence="14">
    <location>
        <position position="118"/>
    </location>
    <ligand>
        <name>ATP</name>
        <dbReference type="ChEBI" id="CHEBI:30616"/>
    </ligand>
</feature>
<dbReference type="Pfam" id="PF03481">
    <property type="entry name" value="Sua5_C"/>
    <property type="match status" value="1"/>
</dbReference>
<dbReference type="GO" id="GO:0000049">
    <property type="term" value="F:tRNA binding"/>
    <property type="evidence" value="ECO:0000318"/>
    <property type="project" value="GO_Central"/>
</dbReference>
<dbReference type="InterPro" id="IPR006070">
    <property type="entry name" value="Sua5-like_dom"/>
</dbReference>
<feature type="binding site" evidence="14">
    <location>
        <position position="94"/>
    </location>
    <ligand>
        <name>ATP</name>
        <dbReference type="ChEBI" id="CHEBI:30616"/>
    </ligand>
</feature>
<feature type="binding site" evidence="14">
    <location>
        <position position="35"/>
    </location>
    <ligand>
        <name>ATP</name>
        <dbReference type="ChEBI" id="CHEBI:30616"/>
    </ligand>
</feature>
<evidence type="ECO:0000313" key="16">
    <source>
        <dbReference type="EMBL" id="EGF83435.1"/>
    </source>
</evidence>
<evidence type="ECO:0000256" key="5">
    <source>
        <dbReference type="ARBA" id="ARBA00022490"/>
    </source>
</evidence>
<feature type="non-terminal residue" evidence="16">
    <location>
        <position position="324"/>
    </location>
</feature>
<keyword evidence="8" id="KW-0548">Nucleotidyltransferase</keyword>
<evidence type="ECO:0000256" key="1">
    <source>
        <dbReference type="ARBA" id="ARBA00004496"/>
    </source>
</evidence>
<dbReference type="OrthoDB" id="412787at2759"/>
<feature type="binding site" evidence="14">
    <location>
        <position position="40"/>
    </location>
    <ligand>
        <name>L-threonine</name>
        <dbReference type="ChEBI" id="CHEBI:57926"/>
    </ligand>
</feature>
<keyword evidence="17" id="KW-1185">Reference proteome</keyword>
<evidence type="ECO:0000256" key="7">
    <source>
        <dbReference type="ARBA" id="ARBA00022694"/>
    </source>
</evidence>
<comment type="catalytic activity">
    <reaction evidence="12">
        <text>L-threonine + hydrogencarbonate + ATP = L-threonylcarbamoyladenylate + diphosphate + H2O</text>
        <dbReference type="Rhea" id="RHEA:36407"/>
        <dbReference type="ChEBI" id="CHEBI:15377"/>
        <dbReference type="ChEBI" id="CHEBI:17544"/>
        <dbReference type="ChEBI" id="CHEBI:30616"/>
        <dbReference type="ChEBI" id="CHEBI:33019"/>
        <dbReference type="ChEBI" id="CHEBI:57926"/>
        <dbReference type="ChEBI" id="CHEBI:73682"/>
        <dbReference type="EC" id="2.7.7.87"/>
    </reaction>
</comment>
<reference evidence="16 17" key="1">
    <citation type="submission" date="2009-12" db="EMBL/GenBank/DDBJ databases">
        <title>The draft genome of Batrachochytrium dendrobatidis.</title>
        <authorList>
            <consortium name="US DOE Joint Genome Institute (JGI-PGF)"/>
            <person name="Kuo A."/>
            <person name="Salamov A."/>
            <person name="Schmutz J."/>
            <person name="Lucas S."/>
            <person name="Pitluck S."/>
            <person name="Rosenblum E."/>
            <person name="Stajich J."/>
            <person name="Eisen M."/>
            <person name="Grigoriev I.V."/>
        </authorList>
    </citation>
    <scope>NUCLEOTIDE SEQUENCE [LARGE SCALE GENOMIC DNA]</scope>
    <source>
        <strain evidence="17">JAM81 / FGSC 10211</strain>
    </source>
</reference>
<dbReference type="InParanoid" id="F4NSM7"/>
<feature type="binding site" evidence="14">
    <location>
        <position position="158"/>
    </location>
    <ligand>
        <name>L-threonine</name>
        <dbReference type="ChEBI" id="CHEBI:57926"/>
    </ligand>
</feature>
<keyword evidence="6" id="KW-0808">Transferase</keyword>
<name>F4NSM7_BATDJ</name>
<dbReference type="InterPro" id="IPR005145">
    <property type="entry name" value="Sua5_C"/>
</dbReference>
<evidence type="ECO:0000256" key="12">
    <source>
        <dbReference type="ARBA" id="ARBA00048366"/>
    </source>
</evidence>
<dbReference type="OMA" id="YKHYAPD"/>
<dbReference type="InterPro" id="IPR017945">
    <property type="entry name" value="DHBP_synth_RibB-like_a/b_dom"/>
</dbReference>
<feature type="non-terminal residue" evidence="16">
    <location>
        <position position="1"/>
    </location>
</feature>
<proteinExistence type="inferred from homology"/>
<dbReference type="PIRSF" id="PIRSF004930">
    <property type="entry name" value="Tln_factor_SUA5"/>
    <property type="match status" value="1"/>
</dbReference>
<evidence type="ECO:0000259" key="15">
    <source>
        <dbReference type="PROSITE" id="PS51163"/>
    </source>
</evidence>
<feature type="binding site" evidence="14">
    <location>
        <position position="120"/>
    </location>
    <ligand>
        <name>ATP</name>
        <dbReference type="ChEBI" id="CHEBI:30616"/>
    </ligand>
</feature>
<dbReference type="GeneID" id="18241494"/>
<evidence type="ECO:0000256" key="3">
    <source>
        <dbReference type="ARBA" id="ARBA00012584"/>
    </source>
</evidence>
<dbReference type="Gene3D" id="3.40.50.11030">
    <property type="entry name" value="Threonylcarbamoyl-AMP synthase, C-terminal domain"/>
    <property type="match status" value="1"/>
</dbReference>
<dbReference type="FunCoup" id="F4NSM7">
    <property type="interactions" value="194"/>
</dbReference>
<evidence type="ECO:0000313" key="17">
    <source>
        <dbReference type="Proteomes" id="UP000007241"/>
    </source>
</evidence>
<evidence type="ECO:0000256" key="9">
    <source>
        <dbReference type="ARBA" id="ARBA00022741"/>
    </source>
</evidence>
<gene>
    <name evidence="16" type="ORF">BATDEDRAFT_4477</name>
</gene>
<dbReference type="GO" id="GO:0003725">
    <property type="term" value="F:double-stranded RNA binding"/>
    <property type="evidence" value="ECO:0007669"/>
    <property type="project" value="InterPro"/>
</dbReference>
<dbReference type="HOGENOM" id="CLU_031397_0_0_1"/>
<feature type="binding site" evidence="14">
    <location>
        <position position="8"/>
    </location>
    <ligand>
        <name>L-threonine</name>
        <dbReference type="ChEBI" id="CHEBI:57926"/>
    </ligand>
</feature>
<dbReference type="EMBL" id="GL882879">
    <property type="protein sequence ID" value="EGF83435.1"/>
    <property type="molecule type" value="Genomic_DNA"/>
</dbReference>
<dbReference type="PROSITE" id="PS51163">
    <property type="entry name" value="YRDC"/>
    <property type="match status" value="1"/>
</dbReference>
<evidence type="ECO:0000256" key="6">
    <source>
        <dbReference type="ARBA" id="ARBA00022679"/>
    </source>
</evidence>
<dbReference type="RefSeq" id="XP_006674909.1">
    <property type="nucleotide sequence ID" value="XM_006674846.1"/>
</dbReference>
<comment type="similarity">
    <text evidence="2">Belongs to the SUA5 family.</text>
</comment>
<dbReference type="EC" id="2.7.7.87" evidence="3"/>
<dbReference type="PANTHER" id="PTHR17490:SF16">
    <property type="entry name" value="THREONYLCARBAMOYL-AMP SYNTHASE"/>
    <property type="match status" value="1"/>
</dbReference>
<keyword evidence="7" id="KW-0819">tRNA processing</keyword>
<evidence type="ECO:0000256" key="11">
    <source>
        <dbReference type="ARBA" id="ARBA00029774"/>
    </source>
</evidence>
<dbReference type="InterPro" id="IPR038385">
    <property type="entry name" value="Sua5/YwlC_C"/>
</dbReference>
<dbReference type="FunFam" id="3.90.870.10:FF:000008">
    <property type="entry name" value="Threonylcarbamoyl-AMP synthase"/>
    <property type="match status" value="1"/>
</dbReference>
<comment type="function">
    <text evidence="13">Required for the formation of a threonylcarbamoyl group on adenosine at position 37 (t(6)A37) in tRNAs that read codons beginning with adenine. Likely catalyzes the conversion of L-threonine, HCO(3)(-)/CO(2) and ATP to give threonylcarbamoyl-AMP (TC-AMP) as the acyladenylate intermediate, with the release of diphosphate. Required for normal translation, by ensuring translation fidelity at the level of codon recognition, appropriate translation initiation selection and maintenance of reading frame. Also involved in telomere replication. Binds to single-stranded telomeric (ssTG) DNA and positively regulates telomere length.</text>
</comment>
<evidence type="ECO:0000256" key="14">
    <source>
        <dbReference type="PIRSR" id="PIRSR004930-1"/>
    </source>
</evidence>
<dbReference type="STRING" id="684364.F4NSM7"/>
<dbReference type="GO" id="GO:0061710">
    <property type="term" value="F:L-threonylcarbamoyladenylate synthase"/>
    <property type="evidence" value="ECO:0007669"/>
    <property type="project" value="UniProtKB-EC"/>
</dbReference>
<evidence type="ECO:0000256" key="4">
    <source>
        <dbReference type="ARBA" id="ARBA00015492"/>
    </source>
</evidence>
<dbReference type="GO" id="GO:0016779">
    <property type="term" value="F:nucleotidyltransferase activity"/>
    <property type="evidence" value="ECO:0000318"/>
    <property type="project" value="GO_Central"/>
</dbReference>
<keyword evidence="5" id="KW-0963">Cytoplasm</keyword>
<comment type="subcellular location">
    <subcellularLocation>
        <location evidence="1">Cytoplasm</location>
    </subcellularLocation>
</comment>
<keyword evidence="10 14" id="KW-0067">ATP-binding</keyword>
<evidence type="ECO:0000256" key="13">
    <source>
        <dbReference type="ARBA" id="ARBA00056339"/>
    </source>
</evidence>
<dbReference type="PANTHER" id="PTHR17490">
    <property type="entry name" value="SUA5"/>
    <property type="match status" value="1"/>
</dbReference>
<feature type="binding site" evidence="14">
    <location>
        <position position="31"/>
    </location>
    <ligand>
        <name>ATP</name>
        <dbReference type="ChEBI" id="CHEBI:30616"/>
    </ligand>
</feature>
<dbReference type="InterPro" id="IPR050156">
    <property type="entry name" value="TC-AMP_synthase_SUA5"/>
</dbReference>
<feature type="binding site" evidence="14">
    <location>
        <position position="216"/>
    </location>
    <ligand>
        <name>ATP</name>
        <dbReference type="ChEBI" id="CHEBI:30616"/>
    </ligand>
</feature>
<feature type="binding site" evidence="14">
    <location>
        <position position="98"/>
    </location>
    <ligand>
        <name>L-threonine</name>
        <dbReference type="ChEBI" id="CHEBI:57926"/>
    </ligand>
</feature>
<evidence type="ECO:0000256" key="2">
    <source>
        <dbReference type="ARBA" id="ARBA00007663"/>
    </source>
</evidence>
<organism evidence="16 17">
    <name type="scientific">Batrachochytrium dendrobatidis (strain JAM81 / FGSC 10211)</name>
    <name type="common">Frog chytrid fungus</name>
    <dbReference type="NCBI Taxonomy" id="684364"/>
    <lineage>
        <taxon>Eukaryota</taxon>
        <taxon>Fungi</taxon>
        <taxon>Fungi incertae sedis</taxon>
        <taxon>Chytridiomycota</taxon>
        <taxon>Chytridiomycota incertae sedis</taxon>
        <taxon>Chytridiomycetes</taxon>
        <taxon>Rhizophydiales</taxon>
        <taxon>Rhizophydiales incertae sedis</taxon>
        <taxon>Batrachochytrium</taxon>
    </lineage>
</organism>
<feature type="binding site" evidence="14">
    <location>
        <position position="128"/>
    </location>
    <ligand>
        <name>ATP</name>
        <dbReference type="ChEBI" id="CHEBI:30616"/>
    </ligand>
</feature>